<dbReference type="OrthoDB" id="7872013at2"/>
<evidence type="ECO:0000256" key="3">
    <source>
        <dbReference type="ARBA" id="ARBA00022989"/>
    </source>
</evidence>
<feature type="transmembrane region" description="Helical" evidence="5">
    <location>
        <begin position="106"/>
        <end position="131"/>
    </location>
</feature>
<dbReference type="Pfam" id="PF04893">
    <property type="entry name" value="Yip1"/>
    <property type="match status" value="1"/>
</dbReference>
<keyword evidence="8" id="KW-1185">Reference proteome</keyword>
<feature type="domain" description="Yip1" evidence="6">
    <location>
        <begin position="15"/>
        <end position="183"/>
    </location>
</feature>
<feature type="transmembrane region" description="Helical" evidence="5">
    <location>
        <begin position="162"/>
        <end position="188"/>
    </location>
</feature>
<organism evidence="7 8">
    <name type="scientific">Pseudoruegeria aquimaris</name>
    <dbReference type="NCBI Taxonomy" id="393663"/>
    <lineage>
        <taxon>Bacteria</taxon>
        <taxon>Pseudomonadati</taxon>
        <taxon>Pseudomonadota</taxon>
        <taxon>Alphaproteobacteria</taxon>
        <taxon>Rhodobacterales</taxon>
        <taxon>Roseobacteraceae</taxon>
        <taxon>Pseudoruegeria</taxon>
    </lineage>
</organism>
<evidence type="ECO:0000256" key="5">
    <source>
        <dbReference type="SAM" id="Phobius"/>
    </source>
</evidence>
<dbReference type="GO" id="GO:0016020">
    <property type="term" value="C:membrane"/>
    <property type="evidence" value="ECO:0007669"/>
    <property type="project" value="UniProtKB-SubCell"/>
</dbReference>
<dbReference type="EMBL" id="FWFQ01000001">
    <property type="protein sequence ID" value="SLN10332.1"/>
    <property type="molecule type" value="Genomic_DNA"/>
</dbReference>
<proteinExistence type="predicted"/>
<keyword evidence="4 5" id="KW-0472">Membrane</keyword>
<feature type="transmembrane region" description="Helical" evidence="5">
    <location>
        <begin position="73"/>
        <end position="94"/>
    </location>
</feature>
<evidence type="ECO:0000259" key="6">
    <source>
        <dbReference type="Pfam" id="PF04893"/>
    </source>
</evidence>
<dbReference type="RefSeq" id="WP_085866626.1">
    <property type="nucleotide sequence ID" value="NZ_FWFQ01000001.1"/>
</dbReference>
<reference evidence="7 8" key="1">
    <citation type="submission" date="2017-03" db="EMBL/GenBank/DDBJ databases">
        <authorList>
            <person name="Afonso C.L."/>
            <person name="Miller P.J."/>
            <person name="Scott M.A."/>
            <person name="Spackman E."/>
            <person name="Goraichik I."/>
            <person name="Dimitrov K.M."/>
            <person name="Suarez D.L."/>
            <person name="Swayne D.E."/>
        </authorList>
    </citation>
    <scope>NUCLEOTIDE SEQUENCE [LARGE SCALE GENOMIC DNA]</scope>
    <source>
        <strain evidence="7 8">CECT 7680</strain>
    </source>
</reference>
<dbReference type="Proteomes" id="UP000193409">
    <property type="component" value="Unassembled WGS sequence"/>
</dbReference>
<sequence length="194" mass="20342">MQSTLKPLLDLAVLSLRDPRKGLRDVLNLGIPQGFLWQLLVLVIAVSVVLAYGNLMLSPVDLEAAQGAVPSPFLLAIILGSSMVGTVFAAYFVGRACGGTGRFDEVLLAITWLQAVMLLIQVAQTLAGLILPPLGDMIALFAIAAMFWLLTNFVAEVHGFASLGLVFVMILATMIGVAVGLAVILILIGATGGQ</sequence>
<feature type="transmembrane region" description="Helical" evidence="5">
    <location>
        <begin position="34"/>
        <end position="53"/>
    </location>
</feature>
<evidence type="ECO:0000256" key="2">
    <source>
        <dbReference type="ARBA" id="ARBA00022692"/>
    </source>
</evidence>
<name>A0A1Y5RAP8_9RHOB</name>
<gene>
    <name evidence="7" type="ORF">PSA7680_00016</name>
</gene>
<comment type="subcellular location">
    <subcellularLocation>
        <location evidence="1">Membrane</location>
        <topology evidence="1">Multi-pass membrane protein</topology>
    </subcellularLocation>
</comment>
<evidence type="ECO:0000313" key="8">
    <source>
        <dbReference type="Proteomes" id="UP000193409"/>
    </source>
</evidence>
<dbReference type="InterPro" id="IPR006977">
    <property type="entry name" value="Yip1_dom"/>
</dbReference>
<feature type="transmembrane region" description="Helical" evidence="5">
    <location>
        <begin position="137"/>
        <end position="155"/>
    </location>
</feature>
<protein>
    <submittedName>
        <fullName evidence="7">Yip1 domain protein</fullName>
    </submittedName>
</protein>
<keyword evidence="3 5" id="KW-1133">Transmembrane helix</keyword>
<evidence type="ECO:0000313" key="7">
    <source>
        <dbReference type="EMBL" id="SLN10332.1"/>
    </source>
</evidence>
<keyword evidence="2 5" id="KW-0812">Transmembrane</keyword>
<evidence type="ECO:0000256" key="1">
    <source>
        <dbReference type="ARBA" id="ARBA00004141"/>
    </source>
</evidence>
<dbReference type="AlphaFoldDB" id="A0A1Y5RAP8"/>
<accession>A0A1Y5RAP8</accession>
<evidence type="ECO:0000256" key="4">
    <source>
        <dbReference type="ARBA" id="ARBA00023136"/>
    </source>
</evidence>